<dbReference type="SUPFAM" id="SSF48008">
    <property type="entry name" value="GntR ligand-binding domain-like"/>
    <property type="match status" value="1"/>
</dbReference>
<dbReference type="Pfam" id="PF00392">
    <property type="entry name" value="GntR"/>
    <property type="match status" value="1"/>
</dbReference>
<dbReference type="AlphaFoldDB" id="A0A3N3DXT4"/>
<dbReference type="Proteomes" id="UP000278792">
    <property type="component" value="Unassembled WGS sequence"/>
</dbReference>
<feature type="domain" description="HTH gntR-type" evidence="4">
    <location>
        <begin position="12"/>
        <end position="79"/>
    </location>
</feature>
<proteinExistence type="predicted"/>
<dbReference type="Gene3D" id="1.10.10.10">
    <property type="entry name" value="Winged helix-like DNA-binding domain superfamily/Winged helix DNA-binding domain"/>
    <property type="match status" value="1"/>
</dbReference>
<evidence type="ECO:0000259" key="4">
    <source>
        <dbReference type="PROSITE" id="PS50949"/>
    </source>
</evidence>
<dbReference type="InterPro" id="IPR000524">
    <property type="entry name" value="Tscrpt_reg_HTH_GntR"/>
</dbReference>
<organism evidence="5 6">
    <name type="scientific">Vibrio ponticus</name>
    <dbReference type="NCBI Taxonomy" id="265668"/>
    <lineage>
        <taxon>Bacteria</taxon>
        <taxon>Pseudomonadati</taxon>
        <taxon>Pseudomonadota</taxon>
        <taxon>Gammaproteobacteria</taxon>
        <taxon>Vibrionales</taxon>
        <taxon>Vibrionaceae</taxon>
        <taxon>Vibrio</taxon>
    </lineage>
</organism>
<dbReference type="InterPro" id="IPR011711">
    <property type="entry name" value="GntR_C"/>
</dbReference>
<dbReference type="InterPro" id="IPR036390">
    <property type="entry name" value="WH_DNA-bd_sf"/>
</dbReference>
<dbReference type="PANTHER" id="PTHR43537">
    <property type="entry name" value="TRANSCRIPTIONAL REGULATOR, GNTR FAMILY"/>
    <property type="match status" value="1"/>
</dbReference>
<evidence type="ECO:0000313" key="5">
    <source>
        <dbReference type="EMBL" id="ROV59341.1"/>
    </source>
</evidence>
<reference evidence="5 6" key="1">
    <citation type="submission" date="2018-11" db="EMBL/GenBank/DDBJ databases">
        <title>Vibrio ponticus strain CAIM 1751 pathogenic for the snapper Lutjanus guttatus.</title>
        <authorList>
            <person name="Soto-Rodriguez S."/>
            <person name="Lozano-Olvera R."/>
            <person name="Gomez-Gil B."/>
        </authorList>
    </citation>
    <scope>NUCLEOTIDE SEQUENCE [LARGE SCALE GENOMIC DNA]</scope>
    <source>
        <strain evidence="5 6">CAIM 1751</strain>
    </source>
</reference>
<dbReference type="PRINTS" id="PR00035">
    <property type="entry name" value="HTHGNTR"/>
</dbReference>
<evidence type="ECO:0000256" key="2">
    <source>
        <dbReference type="ARBA" id="ARBA00023125"/>
    </source>
</evidence>
<dbReference type="SMART" id="SM00345">
    <property type="entry name" value="HTH_GNTR"/>
    <property type="match status" value="1"/>
</dbReference>
<evidence type="ECO:0000256" key="3">
    <source>
        <dbReference type="ARBA" id="ARBA00023163"/>
    </source>
</evidence>
<dbReference type="PANTHER" id="PTHR43537:SF50">
    <property type="entry name" value="TRANSCRIPTIONAL REGULATORY PROTEIN"/>
    <property type="match status" value="1"/>
</dbReference>
<sequence>MVTKLKSITRPKSLTENVAENLRLSIVSGELTLGQPLSEASLSEAFGVSKTPVREALFMLKQEGLIDIIPQKGSFVFKPDEKSIVELCNFRSYLEPVAVEESMRNAREDFLESLEICIVKMEHKLRNKDYKAFLLLDGEFHESFFHFCQNSFLQKSYQLVQYHIGAIRSHLTSTDEAMEEILQDHRKIYEMLSAGELETAQATLRSHVLDIKTLIEACVLSQKAG</sequence>
<keyword evidence="1" id="KW-0805">Transcription regulation</keyword>
<keyword evidence="2" id="KW-0238">DNA-binding</keyword>
<dbReference type="SUPFAM" id="SSF46785">
    <property type="entry name" value="Winged helix' DNA-binding domain"/>
    <property type="match status" value="1"/>
</dbReference>
<evidence type="ECO:0000256" key="1">
    <source>
        <dbReference type="ARBA" id="ARBA00023015"/>
    </source>
</evidence>
<dbReference type="InterPro" id="IPR036388">
    <property type="entry name" value="WH-like_DNA-bd_sf"/>
</dbReference>
<dbReference type="EMBL" id="RKIK01000044">
    <property type="protein sequence ID" value="ROV59341.1"/>
    <property type="molecule type" value="Genomic_DNA"/>
</dbReference>
<evidence type="ECO:0000313" key="6">
    <source>
        <dbReference type="Proteomes" id="UP000278792"/>
    </source>
</evidence>
<protein>
    <submittedName>
        <fullName evidence="5">GntR family transcriptional regulator</fullName>
    </submittedName>
</protein>
<keyword evidence="3" id="KW-0804">Transcription</keyword>
<dbReference type="InterPro" id="IPR008920">
    <property type="entry name" value="TF_FadR/GntR_C"/>
</dbReference>
<gene>
    <name evidence="5" type="ORF">EGH82_14240</name>
</gene>
<dbReference type="SMART" id="SM00895">
    <property type="entry name" value="FCD"/>
    <property type="match status" value="1"/>
</dbReference>
<dbReference type="PROSITE" id="PS50949">
    <property type="entry name" value="HTH_GNTR"/>
    <property type="match status" value="1"/>
</dbReference>
<dbReference type="GO" id="GO:0003677">
    <property type="term" value="F:DNA binding"/>
    <property type="evidence" value="ECO:0007669"/>
    <property type="project" value="UniProtKB-KW"/>
</dbReference>
<comment type="caution">
    <text evidence="5">The sequence shown here is derived from an EMBL/GenBank/DDBJ whole genome shotgun (WGS) entry which is preliminary data.</text>
</comment>
<name>A0A3N3DXT4_9VIBR</name>
<dbReference type="GO" id="GO:0003700">
    <property type="term" value="F:DNA-binding transcription factor activity"/>
    <property type="evidence" value="ECO:0007669"/>
    <property type="project" value="InterPro"/>
</dbReference>
<dbReference type="Gene3D" id="1.20.120.530">
    <property type="entry name" value="GntR ligand-binding domain-like"/>
    <property type="match status" value="1"/>
</dbReference>
<dbReference type="Pfam" id="PF07729">
    <property type="entry name" value="FCD"/>
    <property type="match status" value="1"/>
</dbReference>
<dbReference type="CDD" id="cd07377">
    <property type="entry name" value="WHTH_GntR"/>
    <property type="match status" value="1"/>
</dbReference>
<accession>A0A3N3DXT4</accession>